<feature type="region of interest" description="Disordered" evidence="4">
    <location>
        <begin position="1"/>
        <end position="32"/>
    </location>
</feature>
<evidence type="ECO:0000256" key="3">
    <source>
        <dbReference type="ARBA" id="ARBA00023163"/>
    </source>
</evidence>
<gene>
    <name evidence="5" type="ORF">ZIOFF_045273</name>
</gene>
<keyword evidence="3" id="KW-0804">Transcription</keyword>
<dbReference type="PANTHER" id="PTHR33388:SF18">
    <property type="entry name" value="PROTEIN SPEAR1"/>
    <property type="match status" value="1"/>
</dbReference>
<keyword evidence="1" id="KW-0678">Repressor</keyword>
<feature type="compositionally biased region" description="Basic residues" evidence="4">
    <location>
        <begin position="15"/>
        <end position="27"/>
    </location>
</feature>
<evidence type="ECO:0000313" key="5">
    <source>
        <dbReference type="EMBL" id="KAG6497374.1"/>
    </source>
</evidence>
<dbReference type="GO" id="GO:0003700">
    <property type="term" value="F:DNA-binding transcription factor activity"/>
    <property type="evidence" value="ECO:0007669"/>
    <property type="project" value="InterPro"/>
</dbReference>
<dbReference type="InterPro" id="IPR040356">
    <property type="entry name" value="SPEAR"/>
</dbReference>
<sequence length="118" mass="13269">MLGLGCGRRNESSRKRGKKNNSKRPKQPQRGLGVARLEKIILQNQMRGSYINLIHKIGFGDNAEMSIAYDAFHSLSFLDHAVQPTLSLFEQTTQINEGSISTSHNSCDLQEIDLELRL</sequence>
<dbReference type="AlphaFoldDB" id="A0A8J5G7I5"/>
<evidence type="ECO:0000313" key="6">
    <source>
        <dbReference type="Proteomes" id="UP000734854"/>
    </source>
</evidence>
<evidence type="ECO:0000256" key="1">
    <source>
        <dbReference type="ARBA" id="ARBA00022491"/>
    </source>
</evidence>
<protein>
    <submittedName>
        <fullName evidence="5">Uncharacterized protein</fullName>
    </submittedName>
</protein>
<organism evidence="5 6">
    <name type="scientific">Zingiber officinale</name>
    <name type="common">Ginger</name>
    <name type="synonym">Amomum zingiber</name>
    <dbReference type="NCBI Taxonomy" id="94328"/>
    <lineage>
        <taxon>Eukaryota</taxon>
        <taxon>Viridiplantae</taxon>
        <taxon>Streptophyta</taxon>
        <taxon>Embryophyta</taxon>
        <taxon>Tracheophyta</taxon>
        <taxon>Spermatophyta</taxon>
        <taxon>Magnoliopsida</taxon>
        <taxon>Liliopsida</taxon>
        <taxon>Zingiberales</taxon>
        <taxon>Zingiberaceae</taxon>
        <taxon>Zingiber</taxon>
    </lineage>
</organism>
<accession>A0A8J5G7I5</accession>
<evidence type="ECO:0000256" key="2">
    <source>
        <dbReference type="ARBA" id="ARBA00023015"/>
    </source>
</evidence>
<dbReference type="Proteomes" id="UP000734854">
    <property type="component" value="Unassembled WGS sequence"/>
</dbReference>
<reference evidence="5 6" key="1">
    <citation type="submission" date="2020-08" db="EMBL/GenBank/DDBJ databases">
        <title>Plant Genome Project.</title>
        <authorList>
            <person name="Zhang R.-G."/>
        </authorList>
    </citation>
    <scope>NUCLEOTIDE SEQUENCE [LARGE SCALE GENOMIC DNA]</scope>
    <source>
        <tissue evidence="5">Rhizome</tissue>
    </source>
</reference>
<evidence type="ECO:0000256" key="4">
    <source>
        <dbReference type="SAM" id="MobiDB-lite"/>
    </source>
</evidence>
<comment type="caution">
    <text evidence="5">The sequence shown here is derived from an EMBL/GenBank/DDBJ whole genome shotgun (WGS) entry which is preliminary data.</text>
</comment>
<keyword evidence="6" id="KW-1185">Reference proteome</keyword>
<proteinExistence type="predicted"/>
<keyword evidence="2" id="KW-0805">Transcription regulation</keyword>
<dbReference type="EMBL" id="JACMSC010000012">
    <property type="protein sequence ID" value="KAG6497374.1"/>
    <property type="molecule type" value="Genomic_DNA"/>
</dbReference>
<name>A0A8J5G7I5_ZINOF</name>
<dbReference type="PANTHER" id="PTHR33388">
    <property type="entry name" value="OS01G0212500 PROTEIN"/>
    <property type="match status" value="1"/>
</dbReference>